<evidence type="ECO:0000313" key="2">
    <source>
        <dbReference type="EMBL" id="GBE61327.1"/>
    </source>
</evidence>
<evidence type="ECO:0000313" key="3">
    <source>
        <dbReference type="Proteomes" id="UP000236319"/>
    </source>
</evidence>
<dbReference type="EMBL" id="BDSA01000003">
    <property type="protein sequence ID" value="GBE61327.1"/>
    <property type="molecule type" value="Genomic_DNA"/>
</dbReference>
<feature type="compositionally biased region" description="Basic and acidic residues" evidence="1">
    <location>
        <begin position="421"/>
        <end position="441"/>
    </location>
</feature>
<comment type="caution">
    <text evidence="2">The sequence shown here is derived from an EMBL/GenBank/DDBJ whole genome shotgun (WGS) entry which is preliminary data.</text>
</comment>
<dbReference type="OrthoDB" id="366080at2759"/>
<dbReference type="RefSeq" id="XP_028867570.1">
    <property type="nucleotide sequence ID" value="XM_029011737.1"/>
</dbReference>
<keyword evidence="3" id="KW-1185">Reference proteome</keyword>
<dbReference type="Proteomes" id="UP000236319">
    <property type="component" value="Unassembled WGS sequence"/>
</dbReference>
<evidence type="ECO:0000256" key="1">
    <source>
        <dbReference type="SAM" id="MobiDB-lite"/>
    </source>
</evidence>
<organism evidence="2 3">
    <name type="scientific">Babesia ovata</name>
    <dbReference type="NCBI Taxonomy" id="189622"/>
    <lineage>
        <taxon>Eukaryota</taxon>
        <taxon>Sar</taxon>
        <taxon>Alveolata</taxon>
        <taxon>Apicomplexa</taxon>
        <taxon>Aconoidasida</taxon>
        <taxon>Piroplasmida</taxon>
        <taxon>Babesiidae</taxon>
        <taxon>Babesia</taxon>
    </lineage>
</organism>
<gene>
    <name evidence="2" type="ORF">BOVATA_028200</name>
</gene>
<protein>
    <submittedName>
        <fullName evidence="2">Streptococcus pyogenes, putative</fullName>
    </submittedName>
</protein>
<dbReference type="GeneID" id="39875097"/>
<accession>A0A2H6KEB5</accession>
<reference evidence="2 3" key="1">
    <citation type="journal article" date="2017" name="BMC Genomics">
        <title>Whole-genome assembly of Babesia ovata and comparative genomics between closely related pathogens.</title>
        <authorList>
            <person name="Yamagishi J."/>
            <person name="Asada M."/>
            <person name="Hakimi H."/>
            <person name="Tanaka T.Q."/>
            <person name="Sugimoto C."/>
            <person name="Kawazu S."/>
        </authorList>
    </citation>
    <scope>NUCLEOTIDE SEQUENCE [LARGE SCALE GENOMIC DNA]</scope>
    <source>
        <strain evidence="2 3">Miyake</strain>
    </source>
</reference>
<feature type="region of interest" description="Disordered" evidence="1">
    <location>
        <begin position="407"/>
        <end position="451"/>
    </location>
</feature>
<dbReference type="AlphaFoldDB" id="A0A2H6KEB5"/>
<sequence length="808" mass="89612">MWHRCQGRLLISAFRVKFRQLTSLSFNRNDLSELKSLPAKQLGKIALDVSRYSNSDIHLWRTFVECCSLKVDSFDGKDTLRVWKAICAFYRNYDHVVRAEDADFINQLIIRSHEVSSAYTCDELSQLAEFVCDFAATNNHLMEGATLLFSKISVMFNLRLAEALPYGVVRLLVSFSRLGIKDGHLLESLASFICKSDGFSEHDLRTILTSYALCSYRNDALLKHATDRFKALPGITLNELAILSFAYATLEYSTPDVQALFQRHLGNEAEDSGTGILNTEGPNVDLSLFCSNLDSLGVPMPRNVIEIINIETLSSESFFKVVHLLAPNAASQQKVSELYYEYEGLGTFWDHMRVLEYVTKGQFESQQFLRKVYSNLRDMILHADGVPGRAEFPHRFYESDAITSRKEQKCSSTNENVVHGNESENHVSREPEENTIDRKDQTGVPTENTEHSDKALSAFMILLLRIPPVITTGIFDTLAFADRCRLSPKSLCDLVLLASKALVDSASGIEQRLEDLASDNGTTLLEVIESHISTSDVSRAPWVLSADLESYLGEDVDVRCNIGILPVVAVLKKENVAVLPLYPSDFVSLGGESASAGEPWSPPGTGAHASVYATVYYLRKHGFRVCPLSYLRWCMRGEGVNGAFLTVATATAASDPGGIHLNIGILTFLTIGLDFSEYPKDEQNGKLDVATGDGAAPSDIRTPVVIIAPKPLVDYERLYKKMMHSAPSEKGHANIGGLLLCIHHKVSKRRIYCTTRKSRTPTRHHVASFCLRCVRLHAIASPCPAAEGSRGGFSILPRRLQRNGAGKQ</sequence>
<name>A0A2H6KEB5_9APIC</name>
<dbReference type="VEuPathDB" id="PiroplasmaDB:BOVATA_028200"/>
<proteinExistence type="predicted"/>